<name>A0AB39HIF6_9VIBR</name>
<dbReference type="GO" id="GO:0003700">
    <property type="term" value="F:DNA-binding transcription factor activity"/>
    <property type="evidence" value="ECO:0007669"/>
    <property type="project" value="InterPro"/>
</dbReference>
<dbReference type="Pfam" id="PF12852">
    <property type="entry name" value="Cupin_6"/>
    <property type="match status" value="1"/>
</dbReference>
<dbReference type="InterPro" id="IPR018060">
    <property type="entry name" value="HTH_AraC"/>
</dbReference>
<feature type="domain" description="HTH araC/xylS-type" evidence="4">
    <location>
        <begin position="199"/>
        <end position="296"/>
    </location>
</feature>
<accession>A0AB39HIF6</accession>
<keyword evidence="5" id="KW-0614">Plasmid</keyword>
<dbReference type="PANTHER" id="PTHR46796:SF7">
    <property type="entry name" value="ARAC FAMILY TRANSCRIPTIONAL REGULATOR"/>
    <property type="match status" value="1"/>
</dbReference>
<geneLocation type="plasmid" evidence="5">
    <name>p-HB236076</name>
</geneLocation>
<dbReference type="InterPro" id="IPR050204">
    <property type="entry name" value="AraC_XylS_family_regulators"/>
</dbReference>
<keyword evidence="1" id="KW-0805">Transcription regulation</keyword>
<proteinExistence type="predicted"/>
<dbReference type="InterPro" id="IPR009057">
    <property type="entry name" value="Homeodomain-like_sf"/>
</dbReference>
<dbReference type="Pfam" id="PF12833">
    <property type="entry name" value="HTH_18"/>
    <property type="match status" value="1"/>
</dbReference>
<sequence>MLNRSMMNDPISLLFSQLKLSVELSVNAQFCGNWWVGKKQEARSFHLISHGECHLSINQIAVDTLNAGDIIIFLRATEHKITPLHGSAEQAQRCHFDGGIIEGSTGMLCGYFDYQNAQSQNLIDSLPDYLLIKRNPQSQPWIDPLLQLIQIETQTQRLGSDVLLSHFVESLILHAIRSYFEQEQMDIGIVALFSHPKLGLAVKAIHAQLDQAWSVDQLAKTCHMSRTSFATQFKQVSGQTPMEYLSWWRMLCAWDKLHHGESVAQVASAVGYRSEAAFARQFKKTFQLGPGELRRLDHR</sequence>
<evidence type="ECO:0000256" key="2">
    <source>
        <dbReference type="ARBA" id="ARBA00023125"/>
    </source>
</evidence>
<dbReference type="PANTHER" id="PTHR46796">
    <property type="entry name" value="HTH-TYPE TRANSCRIPTIONAL ACTIVATOR RHAS-RELATED"/>
    <property type="match status" value="1"/>
</dbReference>
<dbReference type="RefSeq" id="WP_306099412.1">
    <property type="nucleotide sequence ID" value="NZ_CP162602.1"/>
</dbReference>
<protein>
    <submittedName>
        <fullName evidence="5">AraC family transcriptional regulator</fullName>
    </submittedName>
</protein>
<keyword evidence="3" id="KW-0804">Transcription</keyword>
<keyword evidence="2" id="KW-0238">DNA-binding</keyword>
<evidence type="ECO:0000256" key="3">
    <source>
        <dbReference type="ARBA" id="ARBA00023163"/>
    </source>
</evidence>
<dbReference type="GO" id="GO:0043565">
    <property type="term" value="F:sequence-specific DNA binding"/>
    <property type="evidence" value="ECO:0007669"/>
    <property type="project" value="InterPro"/>
</dbReference>
<evidence type="ECO:0000259" key="4">
    <source>
        <dbReference type="PROSITE" id="PS01124"/>
    </source>
</evidence>
<dbReference type="EMBL" id="CP162602">
    <property type="protein sequence ID" value="XDK26507.1"/>
    <property type="molecule type" value="Genomic_DNA"/>
</dbReference>
<dbReference type="SUPFAM" id="SSF46689">
    <property type="entry name" value="Homeodomain-like"/>
    <property type="match status" value="2"/>
</dbReference>
<reference evidence="5" key="1">
    <citation type="submission" date="2024-07" db="EMBL/GenBank/DDBJ databases">
        <title>Genome Analysis of a Potential Novel Vibrio Species Secreting pH- and Thermo-stable Alginate Lyase and its Application in Producing Alginate Oligosaccharides.</title>
        <authorList>
            <person name="Huang H."/>
            <person name="Bao K."/>
        </authorList>
    </citation>
    <scope>NUCLEOTIDE SEQUENCE</scope>
    <source>
        <strain evidence="5">HB236076</strain>
        <plasmid evidence="5">p-HB236076</plasmid>
    </source>
</reference>
<dbReference type="PROSITE" id="PS01124">
    <property type="entry name" value="HTH_ARAC_FAMILY_2"/>
    <property type="match status" value="1"/>
</dbReference>
<dbReference type="Gene3D" id="1.10.10.60">
    <property type="entry name" value="Homeodomain-like"/>
    <property type="match status" value="1"/>
</dbReference>
<dbReference type="AlphaFoldDB" id="A0AB39HIF6"/>
<dbReference type="SMART" id="SM00342">
    <property type="entry name" value="HTH_ARAC"/>
    <property type="match status" value="1"/>
</dbReference>
<gene>
    <name evidence="5" type="ORF">AB0763_15810</name>
</gene>
<dbReference type="InterPro" id="IPR032783">
    <property type="entry name" value="AraC_lig"/>
</dbReference>
<dbReference type="KEGG" id="vih:AB0763_15810"/>
<evidence type="ECO:0000256" key="1">
    <source>
        <dbReference type="ARBA" id="ARBA00023015"/>
    </source>
</evidence>
<evidence type="ECO:0000313" key="5">
    <source>
        <dbReference type="EMBL" id="XDK26507.1"/>
    </source>
</evidence>
<organism evidence="5">
    <name type="scientific">Vibrio sp. HB236076</name>
    <dbReference type="NCBI Taxonomy" id="3232307"/>
    <lineage>
        <taxon>Bacteria</taxon>
        <taxon>Pseudomonadati</taxon>
        <taxon>Pseudomonadota</taxon>
        <taxon>Gammaproteobacteria</taxon>
        <taxon>Vibrionales</taxon>
        <taxon>Vibrionaceae</taxon>
        <taxon>Vibrio</taxon>
    </lineage>
</organism>